<evidence type="ECO:0000313" key="4">
    <source>
        <dbReference type="Proteomes" id="UP000294678"/>
    </source>
</evidence>
<accession>A0AA46DYZ9</accession>
<dbReference type="EMBL" id="SOBG01000003">
    <property type="protein sequence ID" value="TDT71409.1"/>
    <property type="molecule type" value="Genomic_DNA"/>
</dbReference>
<dbReference type="RefSeq" id="WP_134112676.1">
    <property type="nucleotide sequence ID" value="NZ_SOBG01000003.1"/>
</dbReference>
<keyword evidence="4" id="KW-1185">Reference proteome</keyword>
<dbReference type="AlphaFoldDB" id="A0AA46DYZ9"/>
<keyword evidence="1" id="KW-0472">Membrane</keyword>
<dbReference type="Pfam" id="PF05036">
    <property type="entry name" value="SPOR"/>
    <property type="match status" value="1"/>
</dbReference>
<comment type="caution">
    <text evidence="3">The sequence shown here is derived from an EMBL/GenBank/DDBJ whole genome shotgun (WGS) entry which is preliminary data.</text>
</comment>
<sequence>MKKNIRYIIISITFFLLIYVYISKKNQLLLEVKEKNLELIKNKIIIRKKNFFLDNKYYSNIKNTTFNSKKNYTEKKLKKSYYLQIGTYSIEENAIEMQKKLSNISNFIIIKSPLNNNYNIVISSNFKTREDAELLEKKVIKAFPEIKPLIKMRY</sequence>
<dbReference type="Gene3D" id="3.30.70.1070">
    <property type="entry name" value="Sporulation related repeat"/>
    <property type="match status" value="1"/>
</dbReference>
<dbReference type="GO" id="GO:0042834">
    <property type="term" value="F:peptidoglycan binding"/>
    <property type="evidence" value="ECO:0007669"/>
    <property type="project" value="InterPro"/>
</dbReference>
<dbReference type="Proteomes" id="UP000294678">
    <property type="component" value="Unassembled WGS sequence"/>
</dbReference>
<dbReference type="PROSITE" id="PS51724">
    <property type="entry name" value="SPOR"/>
    <property type="match status" value="1"/>
</dbReference>
<dbReference type="InterPro" id="IPR007730">
    <property type="entry name" value="SPOR-like_dom"/>
</dbReference>
<evidence type="ECO:0000256" key="1">
    <source>
        <dbReference type="SAM" id="Phobius"/>
    </source>
</evidence>
<keyword evidence="1" id="KW-0812">Transmembrane</keyword>
<dbReference type="SUPFAM" id="SSF110997">
    <property type="entry name" value="Sporulation related repeat"/>
    <property type="match status" value="1"/>
</dbReference>
<evidence type="ECO:0000313" key="3">
    <source>
        <dbReference type="EMBL" id="TDT71409.1"/>
    </source>
</evidence>
<protein>
    <submittedName>
        <fullName evidence="3">Sporulation related protein</fullName>
    </submittedName>
</protein>
<organism evidence="3 4">
    <name type="scientific">Hypnocyclicus thermotrophus</name>
    <dbReference type="NCBI Taxonomy" id="1627895"/>
    <lineage>
        <taxon>Bacteria</taxon>
        <taxon>Fusobacteriati</taxon>
        <taxon>Fusobacteriota</taxon>
        <taxon>Fusobacteriia</taxon>
        <taxon>Fusobacteriales</taxon>
        <taxon>Fusobacteriaceae</taxon>
        <taxon>Hypnocyclicus</taxon>
    </lineage>
</organism>
<reference evidence="3 4" key="1">
    <citation type="submission" date="2019-03" db="EMBL/GenBank/DDBJ databases">
        <title>Genomic Encyclopedia of Type Strains, Phase IV (KMG-IV): sequencing the most valuable type-strain genomes for metagenomic binning, comparative biology and taxonomic classification.</title>
        <authorList>
            <person name="Goeker M."/>
        </authorList>
    </citation>
    <scope>NUCLEOTIDE SEQUENCE [LARGE SCALE GENOMIC DNA]</scope>
    <source>
        <strain evidence="3 4">DSM 100055</strain>
    </source>
</reference>
<proteinExistence type="predicted"/>
<feature type="domain" description="SPOR" evidence="2">
    <location>
        <begin position="75"/>
        <end position="153"/>
    </location>
</feature>
<feature type="transmembrane region" description="Helical" evidence="1">
    <location>
        <begin position="5"/>
        <end position="22"/>
    </location>
</feature>
<keyword evidence="1" id="KW-1133">Transmembrane helix</keyword>
<dbReference type="InterPro" id="IPR036680">
    <property type="entry name" value="SPOR-like_sf"/>
</dbReference>
<name>A0AA46DYZ9_9FUSO</name>
<gene>
    <name evidence="3" type="ORF">EV215_0782</name>
</gene>
<evidence type="ECO:0000259" key="2">
    <source>
        <dbReference type="PROSITE" id="PS51724"/>
    </source>
</evidence>